<dbReference type="InterPro" id="IPR016176">
    <property type="entry name" value="Cbl-dep_enz_cat"/>
</dbReference>
<dbReference type="EMBL" id="JAAMPA010000001">
    <property type="protein sequence ID" value="NIH67665.1"/>
    <property type="molecule type" value="Genomic_DNA"/>
</dbReference>
<dbReference type="InterPro" id="IPR058549">
    <property type="entry name" value="MeMalonylCoA_mutase_a/b_site"/>
</dbReference>
<dbReference type="Proteomes" id="UP000648663">
    <property type="component" value="Unassembled WGS sequence"/>
</dbReference>
<sequence length="637" mass="64956">MSSSDQRSAGPPAEPAAPDVLPLAGEFPAATRDQWRELVAGVLRKAGREELPDPVEEALRVPVATGVSVAPLYTAEDAGDLPALAGAPGLPPFVRGARAGAAGVTAAGGADPDVPGGWDVRQRHADPDVARTREAIAADLENGVSSLWLVVGDGAVPAGALGEVLADVLLDLAPVTLQGGVPAAEAFLALVDGRADLAPGGCLGLDPLSVQAATGEPQDLTGLADLARRAPAGWRTVVADGTVVADAGGSVVEELGCAVAAGVAYLRALTAGGLDVADAFGQVEFRLSASADQFTTIAALRAARRLWDRVGEASGVPAEARAMRQHAVTSNVMVTRHDPWVNMLRTTVACFAAGVGGADVVTVQPFDAALGLPDAFARRIARNTQALLVEEAHLARVLDPAGGSWYVESLTESLAQAAWSWFTEVERAGGLAAALSSGLVAERIGAAWAERQERIAHRTDAITGVTEFPNPAEVLPVRRPAAEALPAAPGGLPRVRASQAFEQLRDRVDAVDPRPRVHLATIGPVARHTARATFAANLFGAGGLAAPAGDGVDGLAGTTVACICGTDRDYASAASLAAELRAAGATQVWLAGPPSLAVDGVDGYVHAGCDALEVLRTVLDGLLGAEMVIFARGEGRA</sequence>
<evidence type="ECO:0000256" key="2">
    <source>
        <dbReference type="ARBA" id="ARBA00008465"/>
    </source>
</evidence>
<evidence type="ECO:0000313" key="10">
    <source>
        <dbReference type="EMBL" id="GGL72304.1"/>
    </source>
</evidence>
<dbReference type="PROSITE" id="PS00544">
    <property type="entry name" value="METMALONYL_COA_MUTASE"/>
    <property type="match status" value="1"/>
</dbReference>
<dbReference type="Gene3D" id="1.10.196.20">
    <property type="match status" value="1"/>
</dbReference>
<dbReference type="GO" id="GO:0031419">
    <property type="term" value="F:cobalamin binding"/>
    <property type="evidence" value="ECO:0007669"/>
    <property type="project" value="UniProtKB-KW"/>
</dbReference>
<reference evidence="10" key="4">
    <citation type="submission" date="2024-05" db="EMBL/GenBank/DDBJ databases">
        <authorList>
            <person name="Sun Q."/>
            <person name="Zhou Y."/>
        </authorList>
    </citation>
    <scope>NUCLEOTIDE SEQUENCE</scope>
    <source>
        <strain evidence="10">CGMCC 4.5581</strain>
    </source>
</reference>
<comment type="caution">
    <text evidence="11">The sequence shown here is derived from an EMBL/GenBank/DDBJ whole genome shotgun (WGS) entry which is preliminary data.</text>
</comment>
<feature type="region of interest" description="Disordered" evidence="8">
    <location>
        <begin position="1"/>
        <end position="25"/>
    </location>
</feature>
<comment type="cofactor">
    <cofactor evidence="1">
        <name>adenosylcob(III)alamin</name>
        <dbReference type="ChEBI" id="CHEBI:18408"/>
    </cofactor>
</comment>
<dbReference type="InterPro" id="IPR006099">
    <property type="entry name" value="MeMalonylCoA_mutase_a/b_cat"/>
</dbReference>
<dbReference type="EC" id="5.4.99.2" evidence="4"/>
<keyword evidence="7" id="KW-0170">Cobalt</keyword>
<dbReference type="PANTHER" id="PTHR48101:SF4">
    <property type="entry name" value="METHYLMALONYL-COA MUTASE, MITOCHONDRIAL"/>
    <property type="match status" value="1"/>
</dbReference>
<dbReference type="SUPFAM" id="SSF51703">
    <property type="entry name" value="Cobalamin (vitamin B12)-dependent enzymes"/>
    <property type="match status" value="1"/>
</dbReference>
<dbReference type="AlphaFoldDB" id="A0A846LQA5"/>
<dbReference type="Gene3D" id="3.20.20.240">
    <property type="entry name" value="Methylmalonyl-CoA mutase"/>
    <property type="match status" value="1"/>
</dbReference>
<comment type="subunit">
    <text evidence="3">Heterodimer of an alpha and a beta chain.</text>
</comment>
<dbReference type="GO" id="GO:0005737">
    <property type="term" value="C:cytoplasm"/>
    <property type="evidence" value="ECO:0007669"/>
    <property type="project" value="TreeGrafter"/>
</dbReference>
<reference evidence="10" key="1">
    <citation type="journal article" date="2014" name="Int. J. Syst. Evol. Microbiol.">
        <title>Complete genome of a new Firmicutes species belonging to the dominant human colonic microbiota ('Ruminococcus bicirculans') reveals two chromosomes and a selective capacity to utilize plant glucans.</title>
        <authorList>
            <consortium name="NISC Comparative Sequencing Program"/>
            <person name="Wegmann U."/>
            <person name="Louis P."/>
            <person name="Goesmann A."/>
            <person name="Henrissat B."/>
            <person name="Duncan S.H."/>
            <person name="Flint H.J."/>
        </authorList>
    </citation>
    <scope>NUCLEOTIDE SEQUENCE</scope>
    <source>
        <strain evidence="10">CGMCC 4.5581</strain>
    </source>
</reference>
<accession>A0A846LQA5</accession>
<dbReference type="CDD" id="cd03677">
    <property type="entry name" value="MM_CoA_mutase_beta"/>
    <property type="match status" value="1"/>
</dbReference>
<evidence type="ECO:0000256" key="7">
    <source>
        <dbReference type="ARBA" id="ARBA00023285"/>
    </source>
</evidence>
<dbReference type="RefSeq" id="WP_166755023.1">
    <property type="nucleotide sequence ID" value="NZ_BAABJU010000006.1"/>
</dbReference>
<evidence type="ECO:0000256" key="5">
    <source>
        <dbReference type="ARBA" id="ARBA00022628"/>
    </source>
</evidence>
<dbReference type="Proteomes" id="UP000552836">
    <property type="component" value="Unassembled WGS sequence"/>
</dbReference>
<evidence type="ECO:0000256" key="4">
    <source>
        <dbReference type="ARBA" id="ARBA00012398"/>
    </source>
</evidence>
<evidence type="ECO:0000313" key="11">
    <source>
        <dbReference type="EMBL" id="NIH67665.1"/>
    </source>
</evidence>
<comment type="similarity">
    <text evidence="2">Belongs to the methylmalonyl-CoA mutase family.</text>
</comment>
<evidence type="ECO:0000259" key="9">
    <source>
        <dbReference type="Pfam" id="PF01642"/>
    </source>
</evidence>
<dbReference type="PANTHER" id="PTHR48101">
    <property type="entry name" value="METHYLMALONYL-COA MUTASE, MITOCHONDRIAL-RELATED"/>
    <property type="match status" value="1"/>
</dbReference>
<gene>
    <name evidence="11" type="ORF">FB380_002111</name>
    <name evidence="10" type="ORF">GCM10011589_30750</name>
</gene>
<dbReference type="Pfam" id="PF01642">
    <property type="entry name" value="MM_CoA_mutase"/>
    <property type="match status" value="1"/>
</dbReference>
<organism evidence="11 12">
    <name type="scientific">Modestobacter marinus</name>
    <dbReference type="NCBI Taxonomy" id="477641"/>
    <lineage>
        <taxon>Bacteria</taxon>
        <taxon>Bacillati</taxon>
        <taxon>Actinomycetota</taxon>
        <taxon>Actinomycetes</taxon>
        <taxon>Geodermatophilales</taxon>
        <taxon>Geodermatophilaceae</taxon>
        <taxon>Modestobacter</taxon>
    </lineage>
</organism>
<evidence type="ECO:0000313" key="13">
    <source>
        <dbReference type="Proteomes" id="UP000648663"/>
    </source>
</evidence>
<evidence type="ECO:0000256" key="8">
    <source>
        <dbReference type="SAM" id="MobiDB-lite"/>
    </source>
</evidence>
<keyword evidence="6 11" id="KW-0413">Isomerase</keyword>
<keyword evidence="13" id="KW-1185">Reference proteome</keyword>
<protein>
    <recommendedName>
        <fullName evidence="4">methylmalonyl-CoA mutase</fullName>
        <ecNumber evidence="4">5.4.99.2</ecNumber>
    </recommendedName>
</protein>
<dbReference type="Gene3D" id="3.40.50.280">
    <property type="entry name" value="Cobalamin-binding domain"/>
    <property type="match status" value="1"/>
</dbReference>
<dbReference type="EMBL" id="BMMI01000005">
    <property type="protein sequence ID" value="GGL72304.1"/>
    <property type="molecule type" value="Genomic_DNA"/>
</dbReference>
<proteinExistence type="inferred from homology"/>
<feature type="domain" description="Methylmalonyl-CoA mutase alpha/beta chain catalytic" evidence="9">
    <location>
        <begin position="229"/>
        <end position="509"/>
    </location>
</feature>
<keyword evidence="5" id="KW-0846">Cobalamin</keyword>
<evidence type="ECO:0000313" key="12">
    <source>
        <dbReference type="Proteomes" id="UP000552836"/>
    </source>
</evidence>
<evidence type="ECO:0000256" key="1">
    <source>
        <dbReference type="ARBA" id="ARBA00001922"/>
    </source>
</evidence>
<evidence type="ECO:0000256" key="3">
    <source>
        <dbReference type="ARBA" id="ARBA00011870"/>
    </source>
</evidence>
<reference evidence="13" key="2">
    <citation type="journal article" date="2019" name="Int. J. Syst. Evol. Microbiol.">
        <title>The Global Catalogue of Microorganisms (GCM) 10K type strain sequencing project: providing services to taxonomists for standard genome sequencing and annotation.</title>
        <authorList>
            <consortium name="The Broad Institute Genomics Platform"/>
            <consortium name="The Broad Institute Genome Sequencing Center for Infectious Disease"/>
            <person name="Wu L."/>
            <person name="Ma J."/>
        </authorList>
    </citation>
    <scope>NUCLEOTIDE SEQUENCE [LARGE SCALE GENOMIC DNA]</scope>
    <source>
        <strain evidence="13">CGMCC 4.5581</strain>
    </source>
</reference>
<name>A0A846LQA5_9ACTN</name>
<reference evidence="11 12" key="3">
    <citation type="submission" date="2020-02" db="EMBL/GenBank/DDBJ databases">
        <title>Sequencing the genomes of 1000 actinobacteria strains.</title>
        <authorList>
            <person name="Klenk H.-P."/>
        </authorList>
    </citation>
    <scope>NUCLEOTIDE SEQUENCE [LARGE SCALE GENOMIC DNA]</scope>
    <source>
        <strain evidence="11 12">DSM 45201</strain>
    </source>
</reference>
<dbReference type="GO" id="GO:0004494">
    <property type="term" value="F:methylmalonyl-CoA mutase activity"/>
    <property type="evidence" value="ECO:0007669"/>
    <property type="project" value="UniProtKB-EC"/>
</dbReference>
<dbReference type="InterPro" id="IPR024067">
    <property type="entry name" value="Me-malonyl-CoA_mutase_sm_su_N"/>
</dbReference>
<evidence type="ECO:0000256" key="6">
    <source>
        <dbReference type="ARBA" id="ARBA00023235"/>
    </source>
</evidence>
<dbReference type="GO" id="GO:0019678">
    <property type="term" value="P:propionate metabolic process, methylmalonyl pathway"/>
    <property type="evidence" value="ECO:0007669"/>
    <property type="project" value="TreeGrafter"/>
</dbReference>